<dbReference type="Pfam" id="PF00854">
    <property type="entry name" value="PTR2"/>
    <property type="match status" value="1"/>
</dbReference>
<dbReference type="EMBL" id="ADLW01000001">
    <property type="protein sequence ID" value="EGK06389.1"/>
    <property type="molecule type" value="Genomic_DNA"/>
</dbReference>
<reference evidence="10 11" key="1">
    <citation type="submission" date="2011-04" db="EMBL/GenBank/DDBJ databases">
        <title>The Genome Sequence of Dysgonomonas mossii DSM 22836.</title>
        <authorList>
            <consortium name="The Broad Institute Genome Sequencing Platform"/>
            <person name="Earl A."/>
            <person name="Ward D."/>
            <person name="Feldgarden M."/>
            <person name="Gevers D."/>
            <person name="Pudlo N."/>
            <person name="Martens E."/>
            <person name="Allen-Vercoe E."/>
            <person name="Young S.K."/>
            <person name="Zeng Q."/>
            <person name="Gargeya S."/>
            <person name="Fitzgerald M."/>
            <person name="Haas B."/>
            <person name="Abouelleil A."/>
            <person name="Alvarado L."/>
            <person name="Arachchi H.M."/>
            <person name="Berlin A."/>
            <person name="Brown A."/>
            <person name="Chapman S.B."/>
            <person name="Chen Z."/>
            <person name="Dunbar C."/>
            <person name="Freedman E."/>
            <person name="Gearin G."/>
            <person name="Gellesch M."/>
            <person name="Goldberg J."/>
            <person name="Griggs A."/>
            <person name="Gujja S."/>
            <person name="Heiman D."/>
            <person name="Howarth C."/>
            <person name="Larson L."/>
            <person name="Lui A."/>
            <person name="MacDonald P.J.P."/>
            <person name="Mehta T."/>
            <person name="Montmayeur A."/>
            <person name="Murphy C."/>
            <person name="Neiman D."/>
            <person name="Pearson M."/>
            <person name="Priest M."/>
            <person name="Roberts A."/>
            <person name="Saif S."/>
            <person name="Shea T."/>
            <person name="Shenoy N."/>
            <person name="Sisk P."/>
            <person name="Stolte C."/>
            <person name="Sykes S."/>
            <person name="Yandava C."/>
            <person name="Wortman J."/>
            <person name="Nusbaum C."/>
            <person name="Birren B."/>
        </authorList>
    </citation>
    <scope>NUCLEOTIDE SEQUENCE [LARGE SCALE GENOMIC DNA]</scope>
    <source>
        <strain evidence="10 11">DSM 22836</strain>
    </source>
</reference>
<dbReference type="InterPro" id="IPR000109">
    <property type="entry name" value="POT_fam"/>
</dbReference>
<proteinExistence type="inferred from homology"/>
<dbReference type="GO" id="GO:0005886">
    <property type="term" value="C:plasma membrane"/>
    <property type="evidence" value="ECO:0007669"/>
    <property type="project" value="UniProtKB-SubCell"/>
</dbReference>
<feature type="transmembrane region" description="Helical" evidence="9">
    <location>
        <begin position="392"/>
        <end position="410"/>
    </location>
</feature>
<dbReference type="AlphaFoldDB" id="F8WWQ5"/>
<dbReference type="CDD" id="cd17346">
    <property type="entry name" value="MFS_DtpA_like"/>
    <property type="match status" value="1"/>
</dbReference>
<evidence type="ECO:0000256" key="2">
    <source>
        <dbReference type="ARBA" id="ARBA00022448"/>
    </source>
</evidence>
<evidence type="ECO:0000256" key="4">
    <source>
        <dbReference type="ARBA" id="ARBA00022692"/>
    </source>
</evidence>
<feature type="transmembrane region" description="Helical" evidence="9">
    <location>
        <begin position="55"/>
        <end position="75"/>
    </location>
</feature>
<dbReference type="eggNOG" id="COG3104">
    <property type="taxonomic scope" value="Bacteria"/>
</dbReference>
<dbReference type="GeneID" id="78080952"/>
<evidence type="ECO:0008006" key="12">
    <source>
        <dbReference type="Google" id="ProtNLM"/>
    </source>
</evidence>
<dbReference type="InterPro" id="IPR018456">
    <property type="entry name" value="PTR2_symporter_CS"/>
</dbReference>
<dbReference type="InterPro" id="IPR050171">
    <property type="entry name" value="MFS_Transporters"/>
</dbReference>
<name>F8WWQ5_9BACT</name>
<feature type="transmembrane region" description="Helical" evidence="9">
    <location>
        <begin position="275"/>
        <end position="293"/>
    </location>
</feature>
<comment type="subcellular location">
    <subcellularLocation>
        <location evidence="1">Cell membrane</location>
        <topology evidence="1">Multi-pass membrane protein</topology>
    </subcellularLocation>
    <subcellularLocation>
        <location evidence="8">Membrane</location>
        <topology evidence="8">Multi-pass membrane protein</topology>
    </subcellularLocation>
</comment>
<dbReference type="InterPro" id="IPR036259">
    <property type="entry name" value="MFS_trans_sf"/>
</dbReference>
<dbReference type="GO" id="GO:1904680">
    <property type="term" value="F:peptide transmembrane transporter activity"/>
    <property type="evidence" value="ECO:0007669"/>
    <property type="project" value="InterPro"/>
</dbReference>
<feature type="transmembrane region" description="Helical" evidence="9">
    <location>
        <begin position="253"/>
        <end position="269"/>
    </location>
</feature>
<dbReference type="SUPFAM" id="SSF103473">
    <property type="entry name" value="MFS general substrate transporter"/>
    <property type="match status" value="1"/>
</dbReference>
<feature type="transmembrane region" description="Helical" evidence="9">
    <location>
        <begin position="446"/>
        <end position="465"/>
    </location>
</feature>
<evidence type="ECO:0000256" key="9">
    <source>
        <dbReference type="SAM" id="Phobius"/>
    </source>
</evidence>
<evidence type="ECO:0000256" key="3">
    <source>
        <dbReference type="ARBA" id="ARBA00022475"/>
    </source>
</evidence>
<dbReference type="OrthoDB" id="9772725at2"/>
<organism evidence="10 11">
    <name type="scientific">Dysgonomonas mossii DSM 22836</name>
    <dbReference type="NCBI Taxonomy" id="742767"/>
    <lineage>
        <taxon>Bacteria</taxon>
        <taxon>Pseudomonadati</taxon>
        <taxon>Bacteroidota</taxon>
        <taxon>Bacteroidia</taxon>
        <taxon>Bacteroidales</taxon>
        <taxon>Dysgonomonadaceae</taxon>
        <taxon>Dysgonomonas</taxon>
    </lineage>
</organism>
<evidence type="ECO:0000256" key="8">
    <source>
        <dbReference type="RuleBase" id="RU003755"/>
    </source>
</evidence>
<dbReference type="PROSITE" id="PS01023">
    <property type="entry name" value="PTR2_2"/>
    <property type="match status" value="1"/>
</dbReference>
<feature type="transmembrane region" description="Helical" evidence="9">
    <location>
        <begin position="87"/>
        <end position="106"/>
    </location>
</feature>
<dbReference type="PANTHER" id="PTHR23517:SF15">
    <property type="entry name" value="PROTON-DEPENDENT OLIGOPEPTIDE FAMILY TRANSPORT PROTEIN"/>
    <property type="match status" value="1"/>
</dbReference>
<evidence type="ECO:0000256" key="5">
    <source>
        <dbReference type="ARBA" id="ARBA00022856"/>
    </source>
</evidence>
<sequence>MNSETELTASPKGHPKGIYLIFATEMWERFSYYGMRALFSLYMLKALLFDKAYSGQIYGSYTGLVYLTPLIGGYIADRYWGNRRSIIVGASLMAIGQFLLFLSGSFLESIDVATMLMFSGLGFLILGNGFFKPNMSSMVGQLYEPGDSRKDSAYTIFYMGVNVGSFFAPLVCGFFGDTGHPSDFKWGFLAGCIGMLLGIVIFIFFKNKYLVTPSGEAIGVIPNNKDLLKTKVKESTDNIISETKNEKGNARQIIIWGMVCILLFFLLYSGLETDIIGAIIFSIAVAAPGYIISDSSLTKIEQSRIWVIYIIAFFVIFFWAAFEQAGASLTYFAEEQTERHIQLFNWTVPTSYFQAINALSIIVFAPVFVFLWTKLGKRGKEPASPIKQAIGLFLLALGYLIIAFGVKGLAPGVKVSMLWLISLYVIHTFGELCLSPIGLSMVNKLAPLRFASLLMAVWYLSTAAANKFAGTLSSYYPEPIIELSVVQSVEKENSLTLLPEDFKELVTQKDGTAVVPFDRITFSKIEDQNLKTEVQRDLEKQQLENPKTFIGYQISNLYDFFMLFVFMAGAASVILFFLSRRLLKMMHGIK</sequence>
<protein>
    <recommendedName>
        <fullName evidence="12">Major facilitator superfamily (MFS) profile domain-containing protein</fullName>
    </recommendedName>
</protein>
<feature type="transmembrane region" description="Helical" evidence="9">
    <location>
        <begin position="416"/>
        <end position="434"/>
    </location>
</feature>
<feature type="transmembrane region" description="Helical" evidence="9">
    <location>
        <begin position="188"/>
        <end position="205"/>
    </location>
</feature>
<dbReference type="InterPro" id="IPR005279">
    <property type="entry name" value="Dipep/tripep_permease"/>
</dbReference>
<evidence type="ECO:0000256" key="1">
    <source>
        <dbReference type="ARBA" id="ARBA00004651"/>
    </source>
</evidence>
<dbReference type="Gene3D" id="1.20.1250.20">
    <property type="entry name" value="MFS general substrate transporter like domains"/>
    <property type="match status" value="1"/>
</dbReference>
<keyword evidence="5" id="KW-0571">Peptide transport</keyword>
<feature type="transmembrane region" description="Helical" evidence="9">
    <location>
        <begin position="560"/>
        <end position="578"/>
    </location>
</feature>
<feature type="transmembrane region" description="Helical" evidence="9">
    <location>
        <begin position="352"/>
        <end position="372"/>
    </location>
</feature>
<keyword evidence="7 9" id="KW-0472">Membrane</keyword>
<comment type="similarity">
    <text evidence="8">Belongs to the major facilitator superfamily. Proton-dependent oligopeptide transporter (POT/PTR) (TC 2.A.17) family.</text>
</comment>
<evidence type="ECO:0000256" key="7">
    <source>
        <dbReference type="ARBA" id="ARBA00023136"/>
    </source>
</evidence>
<dbReference type="GO" id="GO:0006857">
    <property type="term" value="P:oligopeptide transport"/>
    <property type="evidence" value="ECO:0007669"/>
    <property type="project" value="InterPro"/>
</dbReference>
<evidence type="ECO:0000313" key="10">
    <source>
        <dbReference type="EMBL" id="EGK06389.1"/>
    </source>
</evidence>
<evidence type="ECO:0000313" key="11">
    <source>
        <dbReference type="Proteomes" id="UP000006420"/>
    </source>
</evidence>
<feature type="transmembrane region" description="Helical" evidence="9">
    <location>
        <begin position="305"/>
        <end position="322"/>
    </location>
</feature>
<evidence type="ECO:0000256" key="6">
    <source>
        <dbReference type="ARBA" id="ARBA00022989"/>
    </source>
</evidence>
<accession>F8WWQ5</accession>
<dbReference type="RefSeq" id="WP_006841637.1">
    <property type="nucleotide sequence ID" value="NZ_AQWJ01000001.1"/>
</dbReference>
<feature type="transmembrane region" description="Helical" evidence="9">
    <location>
        <begin position="152"/>
        <end position="176"/>
    </location>
</feature>
<keyword evidence="2 8" id="KW-0813">Transport</keyword>
<gene>
    <name evidence="10" type="ORF">HMPREF9456_00263</name>
</gene>
<comment type="caution">
    <text evidence="10">The sequence shown here is derived from an EMBL/GenBank/DDBJ whole genome shotgun (WGS) entry which is preliminary data.</text>
</comment>
<dbReference type="PANTHER" id="PTHR23517">
    <property type="entry name" value="RESISTANCE PROTEIN MDTM, PUTATIVE-RELATED-RELATED"/>
    <property type="match status" value="1"/>
</dbReference>
<keyword evidence="6 9" id="KW-1133">Transmembrane helix</keyword>
<dbReference type="STRING" id="742767.HMPREF9456_00263"/>
<keyword evidence="3" id="KW-1003">Cell membrane</keyword>
<keyword evidence="11" id="KW-1185">Reference proteome</keyword>
<dbReference type="Proteomes" id="UP000006420">
    <property type="component" value="Unassembled WGS sequence"/>
</dbReference>
<keyword evidence="5" id="KW-0653">Protein transport</keyword>
<dbReference type="NCBIfam" id="TIGR00924">
    <property type="entry name" value="yjdL_sub1_fam"/>
    <property type="match status" value="1"/>
</dbReference>
<feature type="transmembrane region" description="Helical" evidence="9">
    <location>
        <begin position="112"/>
        <end position="131"/>
    </location>
</feature>
<dbReference type="HOGENOM" id="CLU_004790_0_2_10"/>
<keyword evidence="4 8" id="KW-0812">Transmembrane</keyword>